<evidence type="ECO:0000313" key="1">
    <source>
        <dbReference type="EMBL" id="GFB18545.1"/>
    </source>
</evidence>
<organism evidence="1">
    <name type="scientific">Tanacetum cinerariifolium</name>
    <name type="common">Dalmatian daisy</name>
    <name type="synonym">Chrysanthemum cinerariifolium</name>
    <dbReference type="NCBI Taxonomy" id="118510"/>
    <lineage>
        <taxon>Eukaryota</taxon>
        <taxon>Viridiplantae</taxon>
        <taxon>Streptophyta</taxon>
        <taxon>Embryophyta</taxon>
        <taxon>Tracheophyta</taxon>
        <taxon>Spermatophyta</taxon>
        <taxon>Magnoliopsida</taxon>
        <taxon>eudicotyledons</taxon>
        <taxon>Gunneridae</taxon>
        <taxon>Pentapetalae</taxon>
        <taxon>asterids</taxon>
        <taxon>campanulids</taxon>
        <taxon>Asterales</taxon>
        <taxon>Asteraceae</taxon>
        <taxon>Asteroideae</taxon>
        <taxon>Anthemideae</taxon>
        <taxon>Anthemidinae</taxon>
        <taxon>Tanacetum</taxon>
    </lineage>
</organism>
<dbReference type="AlphaFoldDB" id="A0A699L5Z6"/>
<sequence>DEPTFATNISLMGFGPTMTLDNVVSSSELSSMPDYDLHSMSPFDIVKSSDDTYVDMADFEHISKEGTSDTFLNAFAEFHSLSKHLDHVRKEVSNLYSRITNMESSILQSVSNEIRTMCQLLFQLPGLLYDT</sequence>
<feature type="non-terminal residue" evidence="1">
    <location>
        <position position="1"/>
    </location>
</feature>
<proteinExistence type="predicted"/>
<protein>
    <submittedName>
        <fullName evidence="1">Uncharacterized protein</fullName>
    </submittedName>
</protein>
<name>A0A699L5Z6_TANCI</name>
<reference evidence="1" key="1">
    <citation type="journal article" date="2019" name="Sci. Rep.">
        <title>Draft genome of Tanacetum cinerariifolium, the natural source of mosquito coil.</title>
        <authorList>
            <person name="Yamashiro T."/>
            <person name="Shiraishi A."/>
            <person name="Satake H."/>
            <person name="Nakayama K."/>
        </authorList>
    </citation>
    <scope>NUCLEOTIDE SEQUENCE</scope>
</reference>
<dbReference type="EMBL" id="BKCJ010570592">
    <property type="protein sequence ID" value="GFB18545.1"/>
    <property type="molecule type" value="Genomic_DNA"/>
</dbReference>
<accession>A0A699L5Z6</accession>
<gene>
    <name evidence="1" type="ORF">Tci_690516</name>
</gene>
<comment type="caution">
    <text evidence="1">The sequence shown here is derived from an EMBL/GenBank/DDBJ whole genome shotgun (WGS) entry which is preliminary data.</text>
</comment>